<evidence type="ECO:0000313" key="1">
    <source>
        <dbReference type="EMBL" id="NYG57353.1"/>
    </source>
</evidence>
<name>A0A7Y9RZH0_9ACTN</name>
<evidence type="ECO:0000313" key="2">
    <source>
        <dbReference type="Proteomes" id="UP000540656"/>
    </source>
</evidence>
<gene>
    <name evidence="1" type="ORF">BJ980_000276</name>
</gene>
<comment type="caution">
    <text evidence="1">The sequence shown here is derived from an EMBL/GenBank/DDBJ whole genome shotgun (WGS) entry which is preliminary data.</text>
</comment>
<reference evidence="1 2" key="1">
    <citation type="submission" date="2020-07" db="EMBL/GenBank/DDBJ databases">
        <title>Sequencing the genomes of 1000 actinobacteria strains.</title>
        <authorList>
            <person name="Klenk H.-P."/>
        </authorList>
    </citation>
    <scope>NUCLEOTIDE SEQUENCE [LARGE SCALE GENOMIC DNA]</scope>
    <source>
        <strain evidence="1 2">DSM 23819</strain>
    </source>
</reference>
<keyword evidence="2" id="KW-1185">Reference proteome</keyword>
<dbReference type="AlphaFoldDB" id="A0A7Y9RZH0"/>
<accession>A0A7Y9RZH0</accession>
<organism evidence="1 2">
    <name type="scientific">Nocardioides daedukensis</name>
    <dbReference type="NCBI Taxonomy" id="634462"/>
    <lineage>
        <taxon>Bacteria</taxon>
        <taxon>Bacillati</taxon>
        <taxon>Actinomycetota</taxon>
        <taxon>Actinomycetes</taxon>
        <taxon>Propionibacteriales</taxon>
        <taxon>Nocardioidaceae</taxon>
        <taxon>Nocardioides</taxon>
    </lineage>
</organism>
<dbReference type="EMBL" id="JACCAA010000001">
    <property type="protein sequence ID" value="NYG57353.1"/>
    <property type="molecule type" value="Genomic_DNA"/>
</dbReference>
<sequence length="52" mass="5844">MSTRSQANYCPYCGDAELRPHDARPGSWECHSCQRIFTLDMHGMINREGSGA</sequence>
<proteinExistence type="predicted"/>
<dbReference type="RefSeq" id="WP_179500644.1">
    <property type="nucleotide sequence ID" value="NZ_JACCAA010000001.1"/>
</dbReference>
<dbReference type="Proteomes" id="UP000540656">
    <property type="component" value="Unassembled WGS sequence"/>
</dbReference>
<protein>
    <submittedName>
        <fullName evidence="1">Transposase-like protein</fullName>
    </submittedName>
</protein>